<reference evidence="1 2" key="1">
    <citation type="journal article" date="2015" name="Genome Announc.">
        <title>Expanding the biotechnology potential of lactobacilli through comparative genomics of 213 strains and associated genera.</title>
        <authorList>
            <person name="Sun Z."/>
            <person name="Harris H.M."/>
            <person name="McCann A."/>
            <person name="Guo C."/>
            <person name="Argimon S."/>
            <person name="Zhang W."/>
            <person name="Yang X."/>
            <person name="Jeffery I.B."/>
            <person name="Cooney J.C."/>
            <person name="Kagawa T.F."/>
            <person name="Liu W."/>
            <person name="Song Y."/>
            <person name="Salvetti E."/>
            <person name="Wrobel A."/>
            <person name="Rasinkangas P."/>
            <person name="Parkhill J."/>
            <person name="Rea M.C."/>
            <person name="O'Sullivan O."/>
            <person name="Ritari J."/>
            <person name="Douillard F.P."/>
            <person name="Paul Ross R."/>
            <person name="Yang R."/>
            <person name="Briner A.E."/>
            <person name="Felis G.E."/>
            <person name="de Vos W.M."/>
            <person name="Barrangou R."/>
            <person name="Klaenhammer T.R."/>
            <person name="Caufield P.W."/>
            <person name="Cui Y."/>
            <person name="Zhang H."/>
            <person name="O'Toole P.W."/>
        </authorList>
    </citation>
    <scope>NUCLEOTIDE SEQUENCE [LARGE SCALE GENOMIC DNA]</scope>
    <source>
        <strain evidence="1 2">DSM 16761</strain>
    </source>
</reference>
<proteinExistence type="predicted"/>
<dbReference type="eggNOG" id="ENOG5030AE2">
    <property type="taxonomic scope" value="Bacteria"/>
</dbReference>
<dbReference type="AlphaFoldDB" id="A0A0R1VBV2"/>
<gene>
    <name evidence="1" type="ORF">FC59_GL001362</name>
</gene>
<protein>
    <recommendedName>
        <fullName evidence="3">DUF2325 domain-containing protein</fullName>
    </recommendedName>
</protein>
<organism evidence="1 2">
    <name type="scientific">Lactobacillus kitasatonis DSM 16761 = JCM 1039</name>
    <dbReference type="NCBI Taxonomy" id="1423767"/>
    <lineage>
        <taxon>Bacteria</taxon>
        <taxon>Bacillati</taxon>
        <taxon>Bacillota</taxon>
        <taxon>Bacilli</taxon>
        <taxon>Lactobacillales</taxon>
        <taxon>Lactobacillaceae</taxon>
        <taxon>Lactobacillus</taxon>
    </lineage>
</organism>
<dbReference type="PATRIC" id="fig|1423767.3.peg.1415"/>
<accession>A0A0R1VBV2</accession>
<comment type="caution">
    <text evidence="1">The sequence shown here is derived from an EMBL/GenBank/DDBJ whole genome shotgun (WGS) entry which is preliminary data.</text>
</comment>
<evidence type="ECO:0000313" key="2">
    <source>
        <dbReference type="Proteomes" id="UP000051307"/>
    </source>
</evidence>
<sequence>MITNLDELKWAIQKKVLVVGNKFSSGFLDELKKYCQVQVMDTYEDGMQQIFRDMHKADYVFLLIGSVPHALTDYTKRTDDLNENSQKVQIFDTPAKYDGVIRLHYLFVNSK</sequence>
<dbReference type="Proteomes" id="UP000051307">
    <property type="component" value="Unassembled WGS sequence"/>
</dbReference>
<dbReference type="EMBL" id="AZFU01000034">
    <property type="protein sequence ID" value="KRM02978.1"/>
    <property type="molecule type" value="Genomic_DNA"/>
</dbReference>
<evidence type="ECO:0008006" key="3">
    <source>
        <dbReference type="Google" id="ProtNLM"/>
    </source>
</evidence>
<evidence type="ECO:0000313" key="1">
    <source>
        <dbReference type="EMBL" id="KRM02978.1"/>
    </source>
</evidence>
<name>A0A0R1VBV2_9LACO</name>